<dbReference type="GO" id="GO:0004476">
    <property type="term" value="F:mannose-6-phosphate isomerase activity"/>
    <property type="evidence" value="ECO:0007669"/>
    <property type="project" value="UniProtKB-EC"/>
</dbReference>
<feature type="domain" description="Phosphomannose isomerase type I helical insertion" evidence="11">
    <location>
        <begin position="287"/>
        <end position="355"/>
    </location>
</feature>
<feature type="compositionally biased region" description="Acidic residues" evidence="9">
    <location>
        <begin position="275"/>
        <end position="284"/>
    </location>
</feature>
<dbReference type="GO" id="GO:0008270">
    <property type="term" value="F:zinc ion binding"/>
    <property type="evidence" value="ECO:0007669"/>
    <property type="project" value="InterPro"/>
</dbReference>
<dbReference type="PANTHER" id="PTHR10309">
    <property type="entry name" value="MANNOSE-6-PHOSPHATE ISOMERASE"/>
    <property type="match status" value="1"/>
</dbReference>
<dbReference type="EMBL" id="CAJNNW010016670">
    <property type="protein sequence ID" value="CAE8659569.1"/>
    <property type="molecule type" value="Genomic_DNA"/>
</dbReference>
<evidence type="ECO:0000256" key="5">
    <source>
        <dbReference type="ARBA" id="ARBA00011956"/>
    </source>
</evidence>
<dbReference type="InterPro" id="IPR046457">
    <property type="entry name" value="PMI_typeI_cat"/>
</dbReference>
<evidence type="ECO:0000256" key="1">
    <source>
        <dbReference type="ARBA" id="ARBA00000757"/>
    </source>
</evidence>
<evidence type="ECO:0000313" key="12">
    <source>
        <dbReference type="EMBL" id="CAE8659569.1"/>
    </source>
</evidence>
<dbReference type="UniPathway" id="UPA00126">
    <property type="reaction ID" value="UER00423"/>
</dbReference>
<dbReference type="NCBIfam" id="TIGR00218">
    <property type="entry name" value="manA"/>
    <property type="match status" value="1"/>
</dbReference>
<dbReference type="InterPro" id="IPR046458">
    <property type="entry name" value="PMI_typeI_hel"/>
</dbReference>
<dbReference type="CDD" id="cd07011">
    <property type="entry name" value="cupin_PMI_type_I_N"/>
    <property type="match status" value="1"/>
</dbReference>
<dbReference type="PROSITE" id="PS00965">
    <property type="entry name" value="PMI_I_1"/>
    <property type="match status" value="1"/>
</dbReference>
<dbReference type="Pfam" id="PF20512">
    <property type="entry name" value="PMI_typeI_hel"/>
    <property type="match status" value="1"/>
</dbReference>
<organism evidence="12 13">
    <name type="scientific">Polarella glacialis</name>
    <name type="common">Dinoflagellate</name>
    <dbReference type="NCBI Taxonomy" id="89957"/>
    <lineage>
        <taxon>Eukaryota</taxon>
        <taxon>Sar</taxon>
        <taxon>Alveolata</taxon>
        <taxon>Dinophyceae</taxon>
        <taxon>Suessiales</taxon>
        <taxon>Suessiaceae</taxon>
        <taxon>Polarella</taxon>
    </lineage>
</organism>
<comment type="cofactor">
    <cofactor evidence="2">
        <name>Zn(2+)</name>
        <dbReference type="ChEBI" id="CHEBI:29105"/>
    </cofactor>
</comment>
<dbReference type="InterPro" id="IPR018050">
    <property type="entry name" value="Pmannose_isomerase-type1_CS"/>
</dbReference>
<dbReference type="InterPro" id="IPR011051">
    <property type="entry name" value="RmlC_Cupin_sf"/>
</dbReference>
<comment type="pathway">
    <text evidence="3">Nucleotide-sugar biosynthesis; GDP-alpha-D-mannose biosynthesis; alpha-D-mannose 1-phosphate from D-fructose 6-phosphate: step 1/2.</text>
</comment>
<keyword evidence="6" id="KW-0479">Metal-binding</keyword>
<dbReference type="Pfam" id="PF20511">
    <property type="entry name" value="PMI_typeI_cat"/>
    <property type="match status" value="1"/>
</dbReference>
<feature type="domain" description="Phosphomannose isomerase type I catalytic" evidence="10">
    <location>
        <begin position="77"/>
        <end position="238"/>
    </location>
</feature>
<dbReference type="InterPro" id="IPR001250">
    <property type="entry name" value="Man6P_Isoase-1"/>
</dbReference>
<evidence type="ECO:0000256" key="8">
    <source>
        <dbReference type="ARBA" id="ARBA00023235"/>
    </source>
</evidence>
<evidence type="ECO:0000313" key="13">
    <source>
        <dbReference type="Proteomes" id="UP000626109"/>
    </source>
</evidence>
<dbReference type="Proteomes" id="UP000626109">
    <property type="component" value="Unassembled WGS sequence"/>
</dbReference>
<dbReference type="InterPro" id="IPR014710">
    <property type="entry name" value="RmlC-like_jellyroll"/>
</dbReference>
<accession>A0A813J181</accession>
<dbReference type="InterPro" id="IPR016305">
    <property type="entry name" value="Mannose-6-P_Isomerase"/>
</dbReference>
<dbReference type="Gene3D" id="1.10.441.10">
    <property type="entry name" value="Phosphomannose Isomerase, domain 2"/>
    <property type="match status" value="1"/>
</dbReference>
<dbReference type="EC" id="5.3.1.8" evidence="5"/>
<dbReference type="GO" id="GO:0009298">
    <property type="term" value="P:GDP-mannose biosynthetic process"/>
    <property type="evidence" value="ECO:0007669"/>
    <property type="project" value="UniProtKB-UniPathway"/>
</dbReference>
<evidence type="ECO:0000256" key="6">
    <source>
        <dbReference type="ARBA" id="ARBA00022723"/>
    </source>
</evidence>
<evidence type="ECO:0000256" key="2">
    <source>
        <dbReference type="ARBA" id="ARBA00001947"/>
    </source>
</evidence>
<name>A0A813J181_POLGL</name>
<reference evidence="12" key="1">
    <citation type="submission" date="2021-02" db="EMBL/GenBank/DDBJ databases">
        <authorList>
            <person name="Dougan E. K."/>
            <person name="Rhodes N."/>
            <person name="Thang M."/>
            <person name="Chan C."/>
        </authorList>
    </citation>
    <scope>NUCLEOTIDE SEQUENCE</scope>
</reference>
<dbReference type="SUPFAM" id="SSF51182">
    <property type="entry name" value="RmlC-like cupins"/>
    <property type="match status" value="1"/>
</dbReference>
<sequence>MAGSMHELKAIERGHKALQQQTAKPRNSAGYAQSSLPVAVMSVGASSKPTGSDAEPVPIKRNPSLLNAQAYPIAVPLRGVVQNYAWGKCHQTSLVAAMATEQVRSNRGPVRAPPLSRGNRFAELWMGTHPNGHSSVVLPGMGPASGEDATPEEHYLKDVIEADPEYWLGIEDAGRKDLPYLFKVLAVGQALSIQAHPNKSLAEKLHKQQPSNYPDGNHKPEICIPLGHFEALAGFRPVDEVLRFVDEVPELQELCSSSFVGSGSSSSSSRHCDTIMEDDEEEEDGKGQKAAKPANVLRKLYTNLMRQDKIHVQHQVKALVQRLKNKDERSPEEELILRTEKDYPGDIGIFSIYFLNYVRITPDMP</sequence>
<keyword evidence="7" id="KW-0862">Zinc</keyword>
<dbReference type="Gene3D" id="2.60.120.10">
    <property type="entry name" value="Jelly Rolls"/>
    <property type="match status" value="1"/>
</dbReference>
<evidence type="ECO:0000256" key="4">
    <source>
        <dbReference type="ARBA" id="ARBA00010772"/>
    </source>
</evidence>
<evidence type="ECO:0000256" key="7">
    <source>
        <dbReference type="ARBA" id="ARBA00022833"/>
    </source>
</evidence>
<protein>
    <recommendedName>
        <fullName evidence="5">mannose-6-phosphate isomerase</fullName>
        <ecNumber evidence="5">5.3.1.8</ecNumber>
    </recommendedName>
</protein>
<evidence type="ECO:0000259" key="10">
    <source>
        <dbReference type="Pfam" id="PF20511"/>
    </source>
</evidence>
<evidence type="ECO:0000256" key="3">
    <source>
        <dbReference type="ARBA" id="ARBA00004666"/>
    </source>
</evidence>
<comment type="similarity">
    <text evidence="4">Belongs to the mannose-6-phosphate isomerase type 1 family.</text>
</comment>
<gene>
    <name evidence="12" type="ORF">PGLA2088_LOCUS13814</name>
</gene>
<keyword evidence="8" id="KW-0413">Isomerase</keyword>
<dbReference type="GO" id="GO:0005975">
    <property type="term" value="P:carbohydrate metabolic process"/>
    <property type="evidence" value="ECO:0007669"/>
    <property type="project" value="InterPro"/>
</dbReference>
<dbReference type="PANTHER" id="PTHR10309:SF0">
    <property type="entry name" value="MANNOSE-6-PHOSPHATE ISOMERASE"/>
    <property type="match status" value="1"/>
</dbReference>
<comment type="caution">
    <text evidence="12">The sequence shown here is derived from an EMBL/GenBank/DDBJ whole genome shotgun (WGS) entry which is preliminary data.</text>
</comment>
<comment type="catalytic activity">
    <reaction evidence="1">
        <text>D-mannose 6-phosphate = D-fructose 6-phosphate</text>
        <dbReference type="Rhea" id="RHEA:12356"/>
        <dbReference type="ChEBI" id="CHEBI:58735"/>
        <dbReference type="ChEBI" id="CHEBI:61527"/>
        <dbReference type="EC" id="5.3.1.8"/>
    </reaction>
</comment>
<feature type="non-terminal residue" evidence="12">
    <location>
        <position position="365"/>
    </location>
</feature>
<proteinExistence type="inferred from homology"/>
<feature type="region of interest" description="Disordered" evidence="9">
    <location>
        <begin position="262"/>
        <end position="291"/>
    </location>
</feature>
<evidence type="ECO:0000259" key="11">
    <source>
        <dbReference type="Pfam" id="PF20512"/>
    </source>
</evidence>
<dbReference type="AlphaFoldDB" id="A0A813J181"/>
<dbReference type="PRINTS" id="PR00714">
    <property type="entry name" value="MAN6PISMRASE"/>
</dbReference>
<dbReference type="GO" id="GO:0005829">
    <property type="term" value="C:cytosol"/>
    <property type="evidence" value="ECO:0007669"/>
    <property type="project" value="TreeGrafter"/>
</dbReference>
<evidence type="ECO:0000256" key="9">
    <source>
        <dbReference type="SAM" id="MobiDB-lite"/>
    </source>
</evidence>